<evidence type="ECO:0000259" key="6">
    <source>
        <dbReference type="PROSITE" id="PS51416"/>
    </source>
</evidence>
<dbReference type="Gene3D" id="1.25.40.20">
    <property type="entry name" value="Ankyrin repeat-containing domain"/>
    <property type="match status" value="1"/>
</dbReference>
<dbReference type="InterPro" id="IPR012919">
    <property type="entry name" value="SUN_dom"/>
</dbReference>
<dbReference type="InterPro" id="IPR037252">
    <property type="entry name" value="Mib_Herc2_sf"/>
</dbReference>
<dbReference type="SUPFAM" id="SSF48403">
    <property type="entry name" value="Ankyrin repeat"/>
    <property type="match status" value="1"/>
</dbReference>
<dbReference type="Pfam" id="PF12796">
    <property type="entry name" value="Ank_2"/>
    <property type="match status" value="1"/>
</dbReference>
<dbReference type="PROSITE" id="PS50297">
    <property type="entry name" value="ANK_REP_REGION"/>
    <property type="match status" value="1"/>
</dbReference>
<keyword evidence="3" id="KW-0040">ANK repeat</keyword>
<dbReference type="SUPFAM" id="SSF159034">
    <property type="entry name" value="Mib/herc2 domain-like"/>
    <property type="match status" value="1"/>
</dbReference>
<dbReference type="Pfam" id="PF07738">
    <property type="entry name" value="Sad1_UNC"/>
    <property type="match status" value="1"/>
</dbReference>
<dbReference type="SUPFAM" id="SSF49785">
    <property type="entry name" value="Galactose-binding domain-like"/>
    <property type="match status" value="1"/>
</dbReference>
<dbReference type="InterPro" id="IPR016024">
    <property type="entry name" value="ARM-type_fold"/>
</dbReference>
<dbReference type="Proteomes" id="UP001608902">
    <property type="component" value="Unassembled WGS sequence"/>
</dbReference>
<reference evidence="7 8" key="1">
    <citation type="submission" date="2024-08" db="EMBL/GenBank/DDBJ databases">
        <title>Gnathostoma spinigerum genome.</title>
        <authorList>
            <person name="Gonzalez-Bertolin B."/>
            <person name="Monzon S."/>
            <person name="Zaballos A."/>
            <person name="Jimenez P."/>
            <person name="Dekumyoy P."/>
            <person name="Varona S."/>
            <person name="Cuesta I."/>
            <person name="Sumanam S."/>
            <person name="Adisakwattana P."/>
            <person name="Gasser R.B."/>
            <person name="Hernandez-Gonzalez A."/>
            <person name="Young N.D."/>
            <person name="Perteguer M.J."/>
        </authorList>
    </citation>
    <scope>NUCLEOTIDE SEQUENCE [LARGE SCALE GENOMIC DNA]</scope>
    <source>
        <strain evidence="7">AL3</strain>
        <tissue evidence="7">Liver</tissue>
    </source>
</reference>
<gene>
    <name evidence="7" type="ORF">AB6A40_006100</name>
</gene>
<dbReference type="PANTHER" id="PTHR45670">
    <property type="entry name" value="E3 UBIQUITIN-PROTEIN LIGASE TRIP12"/>
    <property type="match status" value="1"/>
</dbReference>
<feature type="repeat" description="ANK" evidence="3">
    <location>
        <begin position="446"/>
        <end position="478"/>
    </location>
</feature>
<organism evidence="7 8">
    <name type="scientific">Gnathostoma spinigerum</name>
    <dbReference type="NCBI Taxonomy" id="75299"/>
    <lineage>
        <taxon>Eukaryota</taxon>
        <taxon>Metazoa</taxon>
        <taxon>Ecdysozoa</taxon>
        <taxon>Nematoda</taxon>
        <taxon>Chromadorea</taxon>
        <taxon>Rhabditida</taxon>
        <taxon>Spirurina</taxon>
        <taxon>Gnathostomatomorpha</taxon>
        <taxon>Gnathostomatoidea</taxon>
        <taxon>Gnathostomatidae</taxon>
        <taxon>Gnathostoma</taxon>
    </lineage>
</organism>
<evidence type="ECO:0000256" key="2">
    <source>
        <dbReference type="ARBA" id="ARBA00022679"/>
    </source>
</evidence>
<sequence>MDGVDPDTLLEWLQTGVGDREIQMMALEQLCMLLLMSDNIDRCFESCPPRTFLPALCKIFLDESAPENVLEVTARAITYYLDVSNECTRRITQVDGAVKAICSRLAVAEMNDRTSKDLAEQCVKLLEHICQRETSAVYDAGGLQCMLSLVRQHGQTVHKDTIHSAMSVVTRLCCKMEPTDSTMPECSASLGDLLENDDPKVSECALRCFAALADRFIRKSLDPVEMARHGSLVDHLLGSLVPPQMSNVSSSASLSATGAHSVVAPGSSASLLSAESSSSGQTATQRPPSFTSVVISLLSNLCRGSAAVTEQVVGSPLLILALKNVLTSKDERCVMDSIRLCDLLILLLCEGRQALPQNSVYTPVPGRSEASNSTGSGGLDRSHRHLIDAIRQRDTDALIEAVESGQVDANFTDDVGQTLLNWSSAFGTVDMVNYLCDKGADVNKGQRSSSLHYAACFGRPDVVKILLRNGANPDLRDEEGKTALDKARERSEEGHQRVATILESPGEYMQKDPEGIESLRDDQTRTCAESTIDPSITRSFLEQMLPVFCDIFQRSLGIGVRRSSLSLMRRTICHMSAESLRSIVASKCSMEDEQLEMGLTPQQKLAENLVSVMVIVLDQEDDVEGHEHVLQVMKSLLSKDADFWLEQFVRVGVFERVEAITNNPTSTSKGVIRITSGNETVPSSNANVVKSAAVSTNMIVADGTATMSEVSFSLARSNSSTPSVSVEVNAVSELVDPASGSPVSITEKDRSMMLNLPTHSEECSDLDPSILFATSDVATPPPTVETPVENTIPSTSCVQSPSQSAGCGDCAKPDPLKSAASSRPSTEESSAISREDKSQDHWAIVEGKCYRWKDWRLIKSRDAFFIWCDAVAMEFSDGSNGWFRFMIDGRLSTMYSSGTPESGSDSAETRGEFVDKLSKARNAVPAGTPLCSVFSKPNSEMNIEVGNWQISSSKSEELIVSNQYGSQQRLIINEDLPGFIFEPTRQTQLSFQAESTMGLDFVTGWAARGGGRRLRFRAEAQKAKLQELAKELWEKYLREARAKPRDALVELRKAVDSLKNCLTVAANGSLGEKVLKEFSSCLNCIHLSIINERLLSTFELSISGLVGALLSLLQIVCSNPDSDVAKSFRQVFANSYSYHALVRKMVLLLETIEKFPQYLYDTPGGSSYGLQLLNRRIKLRLERIPPSSNLKEQLFDRTGRTMKTEPLTTVGQLHDFILQMVAKQWYDWSRETFAFIKAIKQAKISKTNLSFVYSNDFDENGIIYWLGTNGRTVSKWINPASVQIVSVTSSDGARQPYGHPEDILSRDVNPLNCHTSDDKNAHFTIDLGVYIYPSCYTLRHARGYGRSALRNWLLQGSRNSKTWDVLLIHENDTSLSEPGSTATWLIAQEEGKGPYRYLRIAQNGKNASNHTFYLSLSGFEVYGIVVDAVVNDFKPAEDKPTTSVKSKSKKSSVNHRESNVKESLVARPNSSVDEGPSHPVTTSAGGENGAQAIASKFPLAGFIPDASVLPRSRFLRLKRGSRLNAFGGRPRGSLPPVDASAECCIGSRVLRGPDWNWTNQRNGIEGTVVSAVERGWVDVQWDDKTRTPCRYGAEGKFDIEVISKDASISGTKYSVHRKGARGFREIVARRGGRGLNDIEPMLSGLSPLLNRRLPPPPQKAAEQPVSSSVSKKKTGISTNSAAPPFCKFNQSSGPCTSPIASDISGDYPHLQNIPDISFYVRLIILIFVC</sequence>
<protein>
    <recommendedName>
        <fullName evidence="4">E3 ubiquitin-protein ligase</fullName>
        <ecNumber evidence="4">2.3.2.26</ecNumber>
    </recommendedName>
</protein>
<keyword evidence="8" id="KW-1185">Reference proteome</keyword>
<feature type="region of interest" description="Disordered" evidence="5">
    <location>
        <begin position="360"/>
        <end position="381"/>
    </location>
</feature>
<feature type="region of interest" description="Disordered" evidence="5">
    <location>
        <begin position="1650"/>
        <end position="1677"/>
    </location>
</feature>
<dbReference type="Pfam" id="PF06701">
    <property type="entry name" value="MIB_HERC2"/>
    <property type="match status" value="1"/>
</dbReference>
<evidence type="ECO:0000256" key="4">
    <source>
        <dbReference type="RuleBase" id="RU369009"/>
    </source>
</evidence>
<dbReference type="SMART" id="SM00248">
    <property type="entry name" value="ANK"/>
    <property type="match status" value="2"/>
</dbReference>
<feature type="domain" description="MIB/HERC2" evidence="6">
    <location>
        <begin position="1535"/>
        <end position="1605"/>
    </location>
</feature>
<feature type="repeat" description="ANK" evidence="3">
    <location>
        <begin position="415"/>
        <end position="447"/>
    </location>
</feature>
<comment type="caution">
    <text evidence="7">The sequence shown here is derived from an EMBL/GenBank/DDBJ whole genome shotgun (WGS) entry which is preliminary data.</text>
</comment>
<evidence type="ECO:0000256" key="1">
    <source>
        <dbReference type="ARBA" id="ARBA00000885"/>
    </source>
</evidence>
<dbReference type="PANTHER" id="PTHR45670:SF1">
    <property type="entry name" value="E3 UBIQUITIN-PROTEIN LIGASE HECTD1"/>
    <property type="match status" value="1"/>
</dbReference>
<dbReference type="GO" id="GO:0006511">
    <property type="term" value="P:ubiquitin-dependent protein catabolic process"/>
    <property type="evidence" value="ECO:0007669"/>
    <property type="project" value="UniProtKB-UniRule"/>
</dbReference>
<dbReference type="PROSITE" id="PS50088">
    <property type="entry name" value="ANK_REPEAT"/>
    <property type="match status" value="2"/>
</dbReference>
<dbReference type="InterPro" id="IPR010606">
    <property type="entry name" value="Mib_Herc2"/>
</dbReference>
<dbReference type="Gene3D" id="2.30.30.40">
    <property type="entry name" value="SH3 Domains"/>
    <property type="match status" value="1"/>
</dbReference>
<proteinExistence type="inferred from homology"/>
<feature type="region of interest" description="Disordered" evidence="5">
    <location>
        <begin position="1436"/>
        <end position="1487"/>
    </location>
</feature>
<feature type="compositionally biased region" description="Polar residues" evidence="5">
    <location>
        <begin position="1664"/>
        <end position="1677"/>
    </location>
</feature>
<evidence type="ECO:0000256" key="5">
    <source>
        <dbReference type="SAM" id="MobiDB-lite"/>
    </source>
</evidence>
<feature type="region of interest" description="Disordered" evidence="5">
    <location>
        <begin position="779"/>
        <end position="837"/>
    </location>
</feature>
<evidence type="ECO:0000313" key="8">
    <source>
        <dbReference type="Proteomes" id="UP001608902"/>
    </source>
</evidence>
<dbReference type="PROSITE" id="PS51416">
    <property type="entry name" value="MIB_HERC2"/>
    <property type="match status" value="1"/>
</dbReference>
<dbReference type="GO" id="GO:0061630">
    <property type="term" value="F:ubiquitin protein ligase activity"/>
    <property type="evidence" value="ECO:0007669"/>
    <property type="project" value="UniProtKB-UniRule"/>
</dbReference>
<dbReference type="InterPro" id="IPR008979">
    <property type="entry name" value="Galactose-bd-like_sf"/>
</dbReference>
<feature type="compositionally biased region" description="Polar residues" evidence="5">
    <location>
        <begin position="792"/>
        <end position="805"/>
    </location>
</feature>
<comment type="catalytic activity">
    <reaction evidence="1 4">
        <text>S-ubiquitinyl-[E2 ubiquitin-conjugating enzyme]-L-cysteine + [acceptor protein]-L-lysine = [E2 ubiquitin-conjugating enzyme]-L-cysteine + N(6)-ubiquitinyl-[acceptor protein]-L-lysine.</text>
        <dbReference type="EC" id="2.3.2.26"/>
    </reaction>
</comment>
<keyword evidence="2 4" id="KW-0808">Transferase</keyword>
<comment type="pathway">
    <text evidence="4">Protein modification; protein ubiquitination.</text>
</comment>
<keyword evidence="4" id="KW-0833">Ubl conjugation pathway</keyword>
<dbReference type="SUPFAM" id="SSF48371">
    <property type="entry name" value="ARM repeat"/>
    <property type="match status" value="1"/>
</dbReference>
<evidence type="ECO:0000256" key="3">
    <source>
        <dbReference type="PROSITE-ProRule" id="PRU00023"/>
    </source>
</evidence>
<accession>A0ABD6EPN4</accession>
<comment type="function">
    <text evidence="4">E3 ubiquitin-protein ligase which accepts ubiquitin from an E2 ubiquitin-conjugating enzyme in the form of a thioester and then directly transfers the ubiquitin to targeted substrates.</text>
</comment>
<dbReference type="EC" id="2.3.2.26" evidence="4"/>
<dbReference type="InterPro" id="IPR011989">
    <property type="entry name" value="ARM-like"/>
</dbReference>
<dbReference type="InterPro" id="IPR036770">
    <property type="entry name" value="Ankyrin_rpt-contain_sf"/>
</dbReference>
<dbReference type="Gene3D" id="1.25.10.10">
    <property type="entry name" value="Leucine-rich Repeat Variant"/>
    <property type="match status" value="1"/>
</dbReference>
<evidence type="ECO:0000313" key="7">
    <source>
        <dbReference type="EMBL" id="MFH4979391.1"/>
    </source>
</evidence>
<dbReference type="FunFam" id="1.25.10.10:FF:000051">
    <property type="entry name" value="E3 ubiquitin-protein ligase HECTD1 isoform X1"/>
    <property type="match status" value="1"/>
</dbReference>
<comment type="similarity">
    <text evidence="4">Belongs to the UPL family. K-HECT subfamily.</text>
</comment>
<name>A0ABD6EPN4_9BILA</name>
<feature type="compositionally biased region" description="Polar residues" evidence="5">
    <location>
        <begin position="819"/>
        <end position="832"/>
    </location>
</feature>
<dbReference type="EMBL" id="JBGFUD010004138">
    <property type="protein sequence ID" value="MFH4979391.1"/>
    <property type="molecule type" value="Genomic_DNA"/>
</dbReference>
<dbReference type="InterPro" id="IPR045322">
    <property type="entry name" value="HECTD1/TRIP12-like"/>
</dbReference>
<dbReference type="InterPro" id="IPR002110">
    <property type="entry name" value="Ankyrin_rpt"/>
</dbReference>